<dbReference type="InterPro" id="IPR036523">
    <property type="entry name" value="SurE-like_sf"/>
</dbReference>
<accession>A0A396ADL8</accession>
<comment type="function">
    <text evidence="5">Nucleotidase that shows phosphatase activity on nucleoside 5'-monophosphates.</text>
</comment>
<dbReference type="AlphaFoldDB" id="A0A396ADL8"/>
<keyword evidence="5" id="KW-0547">Nucleotide-binding</keyword>
<feature type="binding site" evidence="5">
    <location>
        <position position="43"/>
    </location>
    <ligand>
        <name>a divalent metal cation</name>
        <dbReference type="ChEBI" id="CHEBI:60240"/>
    </ligand>
</feature>
<reference evidence="7 8" key="1">
    <citation type="submission" date="2018-08" db="EMBL/GenBank/DDBJ databases">
        <title>A genome reference for cultivated species of the human gut microbiota.</title>
        <authorList>
            <person name="Zou Y."/>
            <person name="Xue W."/>
            <person name="Luo G."/>
        </authorList>
    </citation>
    <scope>NUCLEOTIDE SEQUENCE [LARGE SCALE GENOMIC DNA]</scope>
    <source>
        <strain evidence="7 8">AM32-8LB</strain>
    </source>
</reference>
<comment type="similarity">
    <text evidence="2 5">Belongs to the SurE nucleotidase family.</text>
</comment>
<dbReference type="SUPFAM" id="SSF64167">
    <property type="entry name" value="SurE-like"/>
    <property type="match status" value="1"/>
</dbReference>
<evidence type="ECO:0000313" key="7">
    <source>
        <dbReference type="EMBL" id="RHD01888.1"/>
    </source>
</evidence>
<organism evidence="7 8">
    <name type="scientific">Roseburia inulinivorans</name>
    <dbReference type="NCBI Taxonomy" id="360807"/>
    <lineage>
        <taxon>Bacteria</taxon>
        <taxon>Bacillati</taxon>
        <taxon>Bacillota</taxon>
        <taxon>Clostridia</taxon>
        <taxon>Lachnospirales</taxon>
        <taxon>Lachnospiraceae</taxon>
        <taxon>Roseburia</taxon>
    </lineage>
</organism>
<sequence>MRSFAFSWKKGYDKLNRKDGEESLRKFVEKENIMQKILITNDDGIQSDGIIRLARAAKKYGKVWVVAPDGQRSAMSHRITLRETIEFFPVDFPVEGVHAYASTGTPADCVRFGILNIVKEKPDYVFSGINYGYNSGTDIQYSATVGSALEAACAGVHAIAFSEGASECHEVTDAYLEQMLKELMEQPLAHNQIWNVNFPQCELEKLRGILYDRKIADCGFFIDEYLEEGLENGRIRLTVHGNYNENAPEGTDFRALVDGYISVGKVNNLQ</sequence>
<comment type="caution">
    <text evidence="7">The sequence shown here is derived from an EMBL/GenBank/DDBJ whole genome shotgun (WGS) entry which is preliminary data.</text>
</comment>
<keyword evidence="5" id="KW-0963">Cytoplasm</keyword>
<gene>
    <name evidence="5 7" type="primary">surE</name>
    <name evidence="7" type="ORF">DW813_11805</name>
</gene>
<comment type="cofactor">
    <cofactor evidence="5">
        <name>a divalent metal cation</name>
        <dbReference type="ChEBI" id="CHEBI:60240"/>
    </cofactor>
    <text evidence="5">Binds 1 divalent metal cation per subunit.</text>
</comment>
<keyword evidence="4 5" id="KW-0378">Hydrolase</keyword>
<dbReference type="Pfam" id="PF01975">
    <property type="entry name" value="SurE"/>
    <property type="match status" value="1"/>
</dbReference>
<dbReference type="GO" id="GO:0000166">
    <property type="term" value="F:nucleotide binding"/>
    <property type="evidence" value="ECO:0007669"/>
    <property type="project" value="UniProtKB-KW"/>
</dbReference>
<dbReference type="HAMAP" id="MF_00060">
    <property type="entry name" value="SurE"/>
    <property type="match status" value="1"/>
</dbReference>
<evidence type="ECO:0000259" key="6">
    <source>
        <dbReference type="Pfam" id="PF01975"/>
    </source>
</evidence>
<protein>
    <recommendedName>
        <fullName evidence="5">5'-nucleotidase SurE</fullName>
        <ecNumber evidence="5">3.1.3.5</ecNumber>
    </recommendedName>
    <alternativeName>
        <fullName evidence="5">Nucleoside 5'-monophosphate phosphohydrolase</fullName>
    </alternativeName>
</protein>
<evidence type="ECO:0000313" key="8">
    <source>
        <dbReference type="Proteomes" id="UP000266391"/>
    </source>
</evidence>
<evidence type="ECO:0000256" key="3">
    <source>
        <dbReference type="ARBA" id="ARBA00022723"/>
    </source>
</evidence>
<dbReference type="GO" id="GO:0046872">
    <property type="term" value="F:metal ion binding"/>
    <property type="evidence" value="ECO:0007669"/>
    <property type="project" value="UniProtKB-UniRule"/>
</dbReference>
<comment type="catalytic activity">
    <reaction evidence="1 5">
        <text>a ribonucleoside 5'-phosphate + H2O = a ribonucleoside + phosphate</text>
        <dbReference type="Rhea" id="RHEA:12484"/>
        <dbReference type="ChEBI" id="CHEBI:15377"/>
        <dbReference type="ChEBI" id="CHEBI:18254"/>
        <dbReference type="ChEBI" id="CHEBI:43474"/>
        <dbReference type="ChEBI" id="CHEBI:58043"/>
        <dbReference type="EC" id="3.1.3.5"/>
    </reaction>
</comment>
<dbReference type="Proteomes" id="UP000266391">
    <property type="component" value="Unassembled WGS sequence"/>
</dbReference>
<dbReference type="EC" id="3.1.3.5" evidence="5"/>
<name>A0A396ADL8_9FIRM</name>
<evidence type="ECO:0000256" key="5">
    <source>
        <dbReference type="HAMAP-Rule" id="MF_00060"/>
    </source>
</evidence>
<evidence type="ECO:0000256" key="4">
    <source>
        <dbReference type="ARBA" id="ARBA00022801"/>
    </source>
</evidence>
<evidence type="ECO:0000256" key="1">
    <source>
        <dbReference type="ARBA" id="ARBA00000815"/>
    </source>
</evidence>
<dbReference type="InterPro" id="IPR030048">
    <property type="entry name" value="SurE"/>
</dbReference>
<dbReference type="InterPro" id="IPR002828">
    <property type="entry name" value="SurE-like_Pase/nucleotidase"/>
</dbReference>
<feature type="binding site" evidence="5">
    <location>
        <position position="73"/>
    </location>
    <ligand>
        <name>a divalent metal cation</name>
        <dbReference type="ChEBI" id="CHEBI:60240"/>
    </ligand>
</feature>
<feature type="binding site" evidence="5">
    <location>
        <position position="42"/>
    </location>
    <ligand>
        <name>a divalent metal cation</name>
        <dbReference type="ChEBI" id="CHEBI:60240"/>
    </ligand>
</feature>
<dbReference type="GO" id="GO:0008253">
    <property type="term" value="F:5'-nucleotidase activity"/>
    <property type="evidence" value="ECO:0007669"/>
    <property type="project" value="UniProtKB-UniRule"/>
</dbReference>
<dbReference type="NCBIfam" id="TIGR00087">
    <property type="entry name" value="surE"/>
    <property type="match status" value="1"/>
</dbReference>
<feature type="domain" description="Survival protein SurE-like phosphatase/nucleotidase" evidence="6">
    <location>
        <begin position="37"/>
        <end position="211"/>
    </location>
</feature>
<dbReference type="EMBL" id="QSIQ01000019">
    <property type="protein sequence ID" value="RHD01888.1"/>
    <property type="molecule type" value="Genomic_DNA"/>
</dbReference>
<comment type="subcellular location">
    <subcellularLocation>
        <location evidence="5">Cytoplasm</location>
    </subcellularLocation>
</comment>
<dbReference type="PANTHER" id="PTHR30457">
    <property type="entry name" value="5'-NUCLEOTIDASE SURE"/>
    <property type="match status" value="1"/>
</dbReference>
<evidence type="ECO:0000256" key="2">
    <source>
        <dbReference type="ARBA" id="ARBA00011062"/>
    </source>
</evidence>
<dbReference type="PANTHER" id="PTHR30457:SF0">
    <property type="entry name" value="PHOSPHATASE, PUTATIVE (AFU_ORTHOLOGUE AFUA_4G01070)-RELATED"/>
    <property type="match status" value="1"/>
</dbReference>
<feature type="binding site" evidence="5">
    <location>
        <position position="130"/>
    </location>
    <ligand>
        <name>a divalent metal cation</name>
        <dbReference type="ChEBI" id="CHEBI:60240"/>
    </ligand>
</feature>
<keyword evidence="3 5" id="KW-0479">Metal-binding</keyword>
<dbReference type="GO" id="GO:0005737">
    <property type="term" value="C:cytoplasm"/>
    <property type="evidence" value="ECO:0007669"/>
    <property type="project" value="UniProtKB-SubCell"/>
</dbReference>
<dbReference type="Gene3D" id="3.40.1210.10">
    <property type="entry name" value="Survival protein SurE-like phosphatase/nucleotidase"/>
    <property type="match status" value="1"/>
</dbReference>
<proteinExistence type="inferred from homology"/>